<organism evidence="2 3">
    <name type="scientific">Schizophyllum amplum</name>
    <dbReference type="NCBI Taxonomy" id="97359"/>
    <lineage>
        <taxon>Eukaryota</taxon>
        <taxon>Fungi</taxon>
        <taxon>Dikarya</taxon>
        <taxon>Basidiomycota</taxon>
        <taxon>Agaricomycotina</taxon>
        <taxon>Agaricomycetes</taxon>
        <taxon>Agaricomycetidae</taxon>
        <taxon>Agaricales</taxon>
        <taxon>Schizophyllaceae</taxon>
        <taxon>Schizophyllum</taxon>
    </lineage>
</organism>
<evidence type="ECO:0000313" key="2">
    <source>
        <dbReference type="EMBL" id="TRM63128.1"/>
    </source>
</evidence>
<gene>
    <name evidence="2" type="ORF">BD626DRAFT_569178</name>
</gene>
<feature type="compositionally biased region" description="Polar residues" evidence="1">
    <location>
        <begin position="569"/>
        <end position="580"/>
    </location>
</feature>
<evidence type="ECO:0000256" key="1">
    <source>
        <dbReference type="SAM" id="MobiDB-lite"/>
    </source>
</evidence>
<keyword evidence="3" id="KW-1185">Reference proteome</keyword>
<comment type="caution">
    <text evidence="2">The sequence shown here is derived from an EMBL/GenBank/DDBJ whole genome shotgun (WGS) entry which is preliminary data.</text>
</comment>
<accession>A0A550CEA5</accession>
<dbReference type="OrthoDB" id="3271023at2759"/>
<dbReference type="AlphaFoldDB" id="A0A550CEA5"/>
<name>A0A550CEA5_9AGAR</name>
<protein>
    <submittedName>
        <fullName evidence="2">Uncharacterized protein</fullName>
    </submittedName>
</protein>
<sequence length="905" mass="101673">MLPHGAVRSGNLPGVLNAPEKRTFLASTATRARTRPVIAPVADDHIDPVGLPTAKPRRGKAKVDTAKAFAAFYANREALLERTVANSTFDLHTLAATTLSNYDAYERLWLEYFTLFFQSPRIAALTLQGGQALPEEGVIKSFFEFIAKTRGPNGRGLSYISVTKIQSAVMGMLYRRGVETPSSGYRESIKNMIDRMAKQTGEIEDRKRETRLVRNCDLVTFLGAILDPGLAIGSQKTRVFLYFLTTVMAELGTRIGTWTEAFNAQGLVQCTRWADAEVFIEGGDQWGLDVRVFFTFRWMKNHKHDSESFKASCRALHGPEAHTDPVLPLLAIGCHYAVWEETEQKTGILRASVQPKDWSDLNTTNQPLMYQQRPEPQAYKTSSSSSAHTYAGKIGRHCGLADFHWKVLRYTHSEHVKKHAGKEIVAIAMGHRHGSSLSYMTYRAPVIPEDLQSRRRGQIEDTSSIDFYNSIARNAVPPSTASLHEETIKRTFTDSKVEKLGLLYEQLDFKVHEKYGKWTDELPDVEDDELLEEARDLQNKLLRALFDLTLSVTSGLPSETVGPPDEEISTSSEDTPSESRSASLGRLIDALVAGHPFLPLVSQDGGRHGRRAVFQAFTCMMGLDELALHRKCYLCLREGTDKDLKGNYGVHMWKCMEAHFSSTHTRCPFCGVIFLNDDDEGKDDVGEYEQHRQQCYVLAMAEFNENIEATELAGRPLGIDSYKRVLDSENACRTVYYCPVCINDHDNHWDKCGTNDKSAKEMIRYMMAIARRYWHPSLPSNVPITVASTPVARAPRLKYDTVGMLDHWHNVHGYSLLQCVDNRPGHDHAQDGTLSLRESVELSSSVPYAEDKHILYPEDVDLLRARLAGKVTGDVLDVAYVCLTEVCRKADARRRAAKVIREKTK</sequence>
<dbReference type="PANTHER" id="PTHR37535">
    <property type="entry name" value="FLUG DOMAIN PROTEIN"/>
    <property type="match status" value="1"/>
</dbReference>
<dbReference type="PANTHER" id="PTHR37535:SF3">
    <property type="entry name" value="FLUG DOMAIN-CONTAINING PROTEIN"/>
    <property type="match status" value="1"/>
</dbReference>
<dbReference type="Proteomes" id="UP000320762">
    <property type="component" value="Unassembled WGS sequence"/>
</dbReference>
<dbReference type="EMBL" id="VDMD01000010">
    <property type="protein sequence ID" value="TRM63128.1"/>
    <property type="molecule type" value="Genomic_DNA"/>
</dbReference>
<evidence type="ECO:0000313" key="3">
    <source>
        <dbReference type="Proteomes" id="UP000320762"/>
    </source>
</evidence>
<reference evidence="2 3" key="1">
    <citation type="journal article" date="2019" name="New Phytol.">
        <title>Comparative genomics reveals unique wood-decay strategies and fruiting body development in the Schizophyllaceae.</title>
        <authorList>
            <person name="Almasi E."/>
            <person name="Sahu N."/>
            <person name="Krizsan K."/>
            <person name="Balint B."/>
            <person name="Kovacs G.M."/>
            <person name="Kiss B."/>
            <person name="Cseklye J."/>
            <person name="Drula E."/>
            <person name="Henrissat B."/>
            <person name="Nagy I."/>
            <person name="Chovatia M."/>
            <person name="Adam C."/>
            <person name="LaButti K."/>
            <person name="Lipzen A."/>
            <person name="Riley R."/>
            <person name="Grigoriev I.V."/>
            <person name="Nagy L.G."/>
        </authorList>
    </citation>
    <scope>NUCLEOTIDE SEQUENCE [LARGE SCALE GENOMIC DNA]</scope>
    <source>
        <strain evidence="2 3">NL-1724</strain>
    </source>
</reference>
<feature type="region of interest" description="Disordered" evidence="1">
    <location>
        <begin position="556"/>
        <end position="580"/>
    </location>
</feature>
<proteinExistence type="predicted"/>